<sequence length="481" mass="53246">MATLKILWAAKQDMRRVQVVAVNQTLAALDNRAVANWNELRFRDLLDYVLLVFPEINTATDEVLLYYTDDDEELVRITNDVELTEGFRLMKEIAVAMGRGESNAVCKITLVTRPLAHETTTPPAGAKPEELRSELVSQALEADQQKRMMALFVDLSKVVEKWEPSWEHEELKRDVVSLLHEPGCQEALLEIMSNQKYASIFQKVSEEFHKDGDFSSCLVNVAGAEDLDEIAKILLMKCPQARLQIERVLQQLQRSHNLQRMTASDYFEAISAEDTKEDQGPIVAVFEGDVTCPDGIVLKPSEPFDKVWKIRNAGPTKWPSGTKLLCVGGDKMQAPESVLIPSVLPGSSIDVSLRMVTPAKAGRYTGYWRLCTPNGTRFGQRLWVDINILAPGDAENVAAGTAPHRVAAPAPVLMPNAALHVQVPAPAAVVIPAPKKPTEEELRWAAELQSLADMGFTDKDRNVLLLAQHNGDLNAVISSLL</sequence>
<dbReference type="eggNOG" id="KOG4351">
    <property type="taxonomic scope" value="Eukaryota"/>
</dbReference>
<dbReference type="CDD" id="cd14319">
    <property type="entry name" value="UBA_NBR1"/>
    <property type="match status" value="1"/>
</dbReference>
<dbReference type="Proteomes" id="UP000019132">
    <property type="component" value="Unassembled WGS sequence"/>
</dbReference>
<dbReference type="InterPro" id="IPR013783">
    <property type="entry name" value="Ig-like_fold"/>
</dbReference>
<name>K3WGH0_GLOUD</name>
<dbReference type="OMA" id="RLWVDIN"/>
<proteinExistence type="predicted"/>
<dbReference type="EnsemblProtists" id="PYU1_T004061">
    <property type="protein sequence ID" value="PYU1_T004061"/>
    <property type="gene ID" value="PYU1_G004051"/>
</dbReference>
<evidence type="ECO:0000313" key="4">
    <source>
        <dbReference type="Proteomes" id="UP000019132"/>
    </source>
</evidence>
<dbReference type="GO" id="GO:0005776">
    <property type="term" value="C:autophagosome"/>
    <property type="evidence" value="ECO:0007669"/>
    <property type="project" value="UniProtKB-SubCell"/>
</dbReference>
<evidence type="ECO:0000313" key="3">
    <source>
        <dbReference type="EnsemblProtists" id="PYU1_T004061"/>
    </source>
</evidence>
<feature type="domain" description="UBA" evidence="2">
    <location>
        <begin position="437"/>
        <end position="481"/>
    </location>
</feature>
<comment type="subcellular location">
    <subcellularLocation>
        <location evidence="1">Cytoplasmic vesicle</location>
        <location evidence="1">Autophagosome</location>
    </subcellularLocation>
</comment>
<evidence type="ECO:0000256" key="1">
    <source>
        <dbReference type="ARBA" id="ARBA00004419"/>
    </source>
</evidence>
<dbReference type="InterPro" id="IPR009060">
    <property type="entry name" value="UBA-like_sf"/>
</dbReference>
<dbReference type="Gene3D" id="2.60.40.10">
    <property type="entry name" value="Immunoglobulins"/>
    <property type="match status" value="1"/>
</dbReference>
<dbReference type="STRING" id="431595.K3WGH0"/>
<evidence type="ECO:0000259" key="2">
    <source>
        <dbReference type="PROSITE" id="PS50030"/>
    </source>
</evidence>
<keyword evidence="4" id="KW-1185">Reference proteome</keyword>
<reference evidence="4" key="2">
    <citation type="submission" date="2010-04" db="EMBL/GenBank/DDBJ databases">
        <authorList>
            <person name="Buell R."/>
            <person name="Hamilton J."/>
            <person name="Hostetler J."/>
        </authorList>
    </citation>
    <scope>NUCLEOTIDE SEQUENCE [LARGE SCALE GENOMIC DNA]</scope>
    <source>
        <strain evidence="4">DAOM:BR144</strain>
    </source>
</reference>
<dbReference type="CDD" id="cd14947">
    <property type="entry name" value="NBR1_like"/>
    <property type="match status" value="1"/>
</dbReference>
<dbReference type="InterPro" id="IPR015940">
    <property type="entry name" value="UBA"/>
</dbReference>
<dbReference type="EMBL" id="GL376567">
    <property type="status" value="NOT_ANNOTATED_CDS"/>
    <property type="molecule type" value="Genomic_DNA"/>
</dbReference>
<dbReference type="HOGENOM" id="CLU_583295_0_0_1"/>
<protein>
    <recommendedName>
        <fullName evidence="2">UBA domain-containing protein</fullName>
    </recommendedName>
</protein>
<dbReference type="PROSITE" id="PS50030">
    <property type="entry name" value="UBA"/>
    <property type="match status" value="1"/>
</dbReference>
<accession>K3WGH0</accession>
<dbReference type="SUPFAM" id="SSF46934">
    <property type="entry name" value="UBA-like"/>
    <property type="match status" value="1"/>
</dbReference>
<dbReference type="SUPFAM" id="SSF54277">
    <property type="entry name" value="CAD &amp; PB1 domains"/>
    <property type="match status" value="1"/>
</dbReference>
<dbReference type="PANTHER" id="PTHR20930:SF0">
    <property type="entry name" value="PROTEIN ILRUN"/>
    <property type="match status" value="1"/>
</dbReference>
<organism evidence="3 4">
    <name type="scientific">Globisporangium ultimum (strain ATCC 200006 / CBS 805.95 / DAOM BR144)</name>
    <name type="common">Pythium ultimum</name>
    <dbReference type="NCBI Taxonomy" id="431595"/>
    <lineage>
        <taxon>Eukaryota</taxon>
        <taxon>Sar</taxon>
        <taxon>Stramenopiles</taxon>
        <taxon>Oomycota</taxon>
        <taxon>Peronosporomycetes</taxon>
        <taxon>Pythiales</taxon>
        <taxon>Pythiaceae</taxon>
        <taxon>Globisporangium</taxon>
    </lineage>
</organism>
<dbReference type="InterPro" id="IPR032350">
    <property type="entry name" value="Nbr1_FW"/>
</dbReference>
<dbReference type="Gene3D" id="1.10.8.10">
    <property type="entry name" value="DNA helicase RuvA subunit, C-terminal domain"/>
    <property type="match status" value="1"/>
</dbReference>
<reference evidence="4" key="1">
    <citation type="journal article" date="2010" name="Genome Biol.">
        <title>Genome sequence of the necrotrophic plant pathogen Pythium ultimum reveals original pathogenicity mechanisms and effector repertoire.</title>
        <authorList>
            <person name="Levesque C.A."/>
            <person name="Brouwer H."/>
            <person name="Cano L."/>
            <person name="Hamilton J.P."/>
            <person name="Holt C."/>
            <person name="Huitema E."/>
            <person name="Raffaele S."/>
            <person name="Robideau G.P."/>
            <person name="Thines M."/>
            <person name="Win J."/>
            <person name="Zerillo M.M."/>
            <person name="Beakes G.W."/>
            <person name="Boore J.L."/>
            <person name="Busam D."/>
            <person name="Dumas B."/>
            <person name="Ferriera S."/>
            <person name="Fuerstenberg S.I."/>
            <person name="Gachon C.M."/>
            <person name="Gaulin E."/>
            <person name="Govers F."/>
            <person name="Grenville-Briggs L."/>
            <person name="Horner N."/>
            <person name="Hostetler J."/>
            <person name="Jiang R.H."/>
            <person name="Johnson J."/>
            <person name="Krajaejun T."/>
            <person name="Lin H."/>
            <person name="Meijer H.J."/>
            <person name="Moore B."/>
            <person name="Morris P."/>
            <person name="Phuntmart V."/>
            <person name="Puiu D."/>
            <person name="Shetty J."/>
            <person name="Stajich J.E."/>
            <person name="Tripathy S."/>
            <person name="Wawra S."/>
            <person name="van West P."/>
            <person name="Whitty B.R."/>
            <person name="Coutinho P.M."/>
            <person name="Henrissat B."/>
            <person name="Martin F."/>
            <person name="Thomas P.D."/>
            <person name="Tyler B.M."/>
            <person name="De Vries R.P."/>
            <person name="Kamoun S."/>
            <person name="Yandell M."/>
            <person name="Tisserat N."/>
            <person name="Buell C.R."/>
        </authorList>
    </citation>
    <scope>NUCLEOTIDE SEQUENCE</scope>
    <source>
        <strain evidence="4">DAOM:BR144</strain>
    </source>
</reference>
<dbReference type="InParanoid" id="K3WGH0"/>
<dbReference type="VEuPathDB" id="FungiDB:PYU1_G004051"/>
<dbReference type="PANTHER" id="PTHR20930">
    <property type="entry name" value="OVARIAN CARCINOMA ANTIGEN CA125-RELATED"/>
    <property type="match status" value="1"/>
</dbReference>
<dbReference type="AlphaFoldDB" id="K3WGH0"/>
<reference evidence="3" key="3">
    <citation type="submission" date="2015-02" db="UniProtKB">
        <authorList>
            <consortium name="EnsemblProtists"/>
        </authorList>
    </citation>
    <scope>IDENTIFICATION</scope>
    <source>
        <strain evidence="3">DAOM BR144</strain>
    </source>
</reference>
<dbReference type="Pfam" id="PF16158">
    <property type="entry name" value="N_BRCA1_IG"/>
    <property type="match status" value="1"/>
</dbReference>